<dbReference type="InterPro" id="IPR052116">
    <property type="entry name" value="Centro_Cilium_Assembly"/>
</dbReference>
<evidence type="ECO:0000313" key="7">
    <source>
        <dbReference type="Proteomes" id="UP000001307"/>
    </source>
</evidence>
<dbReference type="GO" id="GO:0005813">
    <property type="term" value="C:centrosome"/>
    <property type="evidence" value="ECO:0007669"/>
    <property type="project" value="UniProtKB-SubCell"/>
</dbReference>
<feature type="coiled-coil region" evidence="5">
    <location>
        <begin position="521"/>
        <end position="555"/>
    </location>
</feature>
<name>E4XZ28_OIKDI</name>
<keyword evidence="7" id="KW-1185">Reference proteome</keyword>
<proteinExistence type="predicted"/>
<keyword evidence="2" id="KW-0963">Cytoplasm</keyword>
<comment type="subcellular location">
    <subcellularLocation>
        <location evidence="1">Cytoplasm</location>
        <location evidence="1">Cytoskeleton</location>
        <location evidence="1">Microtubule organizing center</location>
        <location evidence="1">Centrosome</location>
    </subcellularLocation>
</comment>
<gene>
    <name evidence="6" type="ORF">GSOID_T00009982001</name>
</gene>
<organism evidence="6">
    <name type="scientific">Oikopleura dioica</name>
    <name type="common">Tunicate</name>
    <dbReference type="NCBI Taxonomy" id="34765"/>
    <lineage>
        <taxon>Eukaryota</taxon>
        <taxon>Metazoa</taxon>
        <taxon>Chordata</taxon>
        <taxon>Tunicata</taxon>
        <taxon>Appendicularia</taxon>
        <taxon>Copelata</taxon>
        <taxon>Oikopleuridae</taxon>
        <taxon>Oikopleura</taxon>
    </lineage>
</organism>
<evidence type="ECO:0000256" key="5">
    <source>
        <dbReference type="SAM" id="Coils"/>
    </source>
</evidence>
<dbReference type="SMART" id="SM00368">
    <property type="entry name" value="LRR_RI"/>
    <property type="match status" value="3"/>
</dbReference>
<evidence type="ECO:0000256" key="3">
    <source>
        <dbReference type="ARBA" id="ARBA00023054"/>
    </source>
</evidence>
<dbReference type="OrthoDB" id="6347918at2759"/>
<dbReference type="SUPFAM" id="SSF52047">
    <property type="entry name" value="RNI-like"/>
    <property type="match status" value="1"/>
</dbReference>
<dbReference type="Proteomes" id="UP000001307">
    <property type="component" value="Unassembled WGS sequence"/>
</dbReference>
<evidence type="ECO:0000256" key="2">
    <source>
        <dbReference type="ARBA" id="ARBA00022490"/>
    </source>
</evidence>
<dbReference type="Gene3D" id="3.80.10.10">
    <property type="entry name" value="Ribonuclease Inhibitor"/>
    <property type="match status" value="2"/>
</dbReference>
<keyword evidence="3 5" id="KW-0175">Coiled coil</keyword>
<dbReference type="InterPro" id="IPR032675">
    <property type="entry name" value="LRR_dom_sf"/>
</dbReference>
<evidence type="ECO:0000256" key="4">
    <source>
        <dbReference type="ARBA" id="ARBA00023212"/>
    </source>
</evidence>
<feature type="coiled-coil region" evidence="5">
    <location>
        <begin position="468"/>
        <end position="495"/>
    </location>
</feature>
<accession>E4XZ28</accession>
<dbReference type="InterPro" id="IPR001611">
    <property type="entry name" value="Leu-rich_rpt"/>
</dbReference>
<dbReference type="Pfam" id="PF13516">
    <property type="entry name" value="LRR_6"/>
    <property type="match status" value="1"/>
</dbReference>
<dbReference type="InParanoid" id="E4XZ28"/>
<sequence length="572" mass="65012">MVVSLELGTRLETCAGTLDLSGLALNSDIKGLADVLKTKPVTHLVLADCLLDPSAAEKLFNVLSGLSVLDVRGNDLRGKSVSALAGLIRKCSTLHTIIMEWNSLGNCEFEFEELCNAITTSRSITKVDLRNNQLGNSHGQSLAQLIAANPPIRSLDLRWNRIGASGGREIVEAIKHNSTIEELLLEGNGLSKDLVDSIRVICERNRCQSEAVLRGHKEASFLLNELEMTKTLAMSETQKLEGQLSVGRREKTKIEGDLWDTKEILIQLRSKLEIAESQLIEKDALLAQAAEEMRLYRQESKEIAQKQQVEIDDLKQRGRMATEEGNHEKDLLKKKLLETEAERDNAVRDSRSYKSEIENLHKNIESERRNATETRENDEMHFQRNLNRANENVERERAAKRANEEECVSLRQQLADITLAHRQYQEESTTARKEMEFNLKQQRDDAIKQVETSLQKERTERLASDRALDAARTQIEDLQTRMKCNEDSRDRLTSQLRTTENSIEPTKKSLENANGQLVQMKENHLNAVTALRAEADKLRQELHLTTTQLAEHQQRQRVKEDSLRIALTQYLQ</sequence>
<evidence type="ECO:0000313" key="6">
    <source>
        <dbReference type="EMBL" id="CBY14890.1"/>
    </source>
</evidence>
<dbReference type="PANTHER" id="PTHR23170:SF3">
    <property type="entry name" value="LEUCINE-RICH REPEAT-CONTAINING PROTEIN 45"/>
    <property type="match status" value="1"/>
</dbReference>
<reference evidence="6" key="1">
    <citation type="journal article" date="2010" name="Science">
        <title>Plasticity of animal genome architecture unmasked by rapid evolution of a pelagic tunicate.</title>
        <authorList>
            <person name="Denoeud F."/>
            <person name="Henriet S."/>
            <person name="Mungpakdee S."/>
            <person name="Aury J.M."/>
            <person name="Da Silva C."/>
            <person name="Brinkmann H."/>
            <person name="Mikhaleva J."/>
            <person name="Olsen L.C."/>
            <person name="Jubin C."/>
            <person name="Canestro C."/>
            <person name="Bouquet J.M."/>
            <person name="Danks G."/>
            <person name="Poulain J."/>
            <person name="Campsteijn C."/>
            <person name="Adamski M."/>
            <person name="Cross I."/>
            <person name="Yadetie F."/>
            <person name="Muffato M."/>
            <person name="Louis A."/>
            <person name="Butcher S."/>
            <person name="Tsagkogeorga G."/>
            <person name="Konrad A."/>
            <person name="Singh S."/>
            <person name="Jensen M.F."/>
            <person name="Cong E.H."/>
            <person name="Eikeseth-Otteraa H."/>
            <person name="Noel B."/>
            <person name="Anthouard V."/>
            <person name="Porcel B.M."/>
            <person name="Kachouri-Lafond R."/>
            <person name="Nishino A."/>
            <person name="Ugolini M."/>
            <person name="Chourrout P."/>
            <person name="Nishida H."/>
            <person name="Aasland R."/>
            <person name="Huzurbazar S."/>
            <person name="Westhof E."/>
            <person name="Delsuc F."/>
            <person name="Lehrach H."/>
            <person name="Reinhardt R."/>
            <person name="Weissenbach J."/>
            <person name="Roy S.W."/>
            <person name="Artiguenave F."/>
            <person name="Postlethwait J.H."/>
            <person name="Manak J.R."/>
            <person name="Thompson E.M."/>
            <person name="Jaillon O."/>
            <person name="Du Pasquier L."/>
            <person name="Boudinot P."/>
            <person name="Liberles D.A."/>
            <person name="Volff J.N."/>
            <person name="Philippe H."/>
            <person name="Lenhard B."/>
            <person name="Roest Crollius H."/>
            <person name="Wincker P."/>
            <person name="Chourrout D."/>
        </authorList>
    </citation>
    <scope>NUCLEOTIDE SEQUENCE [LARGE SCALE GENOMIC DNA]</scope>
</reference>
<evidence type="ECO:0000256" key="1">
    <source>
        <dbReference type="ARBA" id="ARBA00004300"/>
    </source>
</evidence>
<dbReference type="EMBL" id="FN653371">
    <property type="protein sequence ID" value="CBY14890.1"/>
    <property type="molecule type" value="Genomic_DNA"/>
</dbReference>
<feature type="coiled-coil region" evidence="5">
    <location>
        <begin position="272"/>
        <end position="427"/>
    </location>
</feature>
<dbReference type="PANTHER" id="PTHR23170">
    <property type="entry name" value="NY-REN-58 ANTIGEN"/>
    <property type="match status" value="1"/>
</dbReference>
<dbReference type="AlphaFoldDB" id="E4XZ28"/>
<protein>
    <submittedName>
        <fullName evidence="6">Uncharacterized protein</fullName>
    </submittedName>
</protein>
<keyword evidence="4" id="KW-0206">Cytoskeleton</keyword>